<dbReference type="SMART" id="SM00342">
    <property type="entry name" value="HTH_ARAC"/>
    <property type="match status" value="1"/>
</dbReference>
<keyword evidence="6" id="KW-1185">Reference proteome</keyword>
<dbReference type="InterPro" id="IPR009057">
    <property type="entry name" value="Homeodomain-like_sf"/>
</dbReference>
<evidence type="ECO:0000256" key="3">
    <source>
        <dbReference type="ARBA" id="ARBA00023163"/>
    </source>
</evidence>
<evidence type="ECO:0000313" key="6">
    <source>
        <dbReference type="Proteomes" id="UP000609849"/>
    </source>
</evidence>
<keyword evidence="3" id="KW-0804">Transcription</keyword>
<dbReference type="RefSeq" id="WP_153925451.1">
    <property type="nucleotide sequence ID" value="NZ_JACRWE010000001.1"/>
</dbReference>
<dbReference type="InterPro" id="IPR018062">
    <property type="entry name" value="HTH_AraC-typ_CS"/>
</dbReference>
<organism evidence="5 6">
    <name type="scientific">Romboutsia faecis</name>
    <dbReference type="NCBI Taxonomy" id="2764597"/>
    <lineage>
        <taxon>Bacteria</taxon>
        <taxon>Bacillati</taxon>
        <taxon>Bacillota</taxon>
        <taxon>Clostridia</taxon>
        <taxon>Peptostreptococcales</taxon>
        <taxon>Peptostreptococcaceae</taxon>
        <taxon>Romboutsia</taxon>
    </lineage>
</organism>
<gene>
    <name evidence="5" type="ORF">H8923_02170</name>
</gene>
<proteinExistence type="predicted"/>
<dbReference type="PANTHER" id="PTHR43280:SF28">
    <property type="entry name" value="HTH-TYPE TRANSCRIPTIONAL ACTIVATOR RHAS"/>
    <property type="match status" value="1"/>
</dbReference>
<dbReference type="Gene3D" id="1.10.10.60">
    <property type="entry name" value="Homeodomain-like"/>
    <property type="match status" value="2"/>
</dbReference>
<evidence type="ECO:0000256" key="1">
    <source>
        <dbReference type="ARBA" id="ARBA00023015"/>
    </source>
</evidence>
<sequence>MSFEYSIIKDFYDCCSVPIKLINYEFEDLCKIGYTDFFDRIYPLEDIKINIKNCKDELINTHIQLKNDINYKVIDICKYNKKIGYFIIGPFRTNHITNLINKDITYKPLTCSNYLCNLILNIYEDKLKNQDAPNTIMSPYIRKAIGYIHHHYQDEISIDSICEKLDINKCYFCSLFKKYTGHTFSYFLNNFRVEKSKELLAKTDLSLLEVAFSVGFNNQTYYSIIFKKFTNQTPSQYRSSMLLKE</sequence>
<keyword evidence="1" id="KW-0805">Transcription regulation</keyword>
<feature type="domain" description="HTH araC/xylS-type" evidence="4">
    <location>
        <begin position="142"/>
        <end position="240"/>
    </location>
</feature>
<evidence type="ECO:0000313" key="5">
    <source>
        <dbReference type="EMBL" id="MBC5995556.1"/>
    </source>
</evidence>
<dbReference type="Proteomes" id="UP000609849">
    <property type="component" value="Unassembled WGS sequence"/>
</dbReference>
<accession>A0ABR7JLS6</accession>
<dbReference type="InterPro" id="IPR020449">
    <property type="entry name" value="Tscrpt_reg_AraC-type_HTH"/>
</dbReference>
<dbReference type="PRINTS" id="PR00032">
    <property type="entry name" value="HTHARAC"/>
</dbReference>
<comment type="caution">
    <text evidence="5">The sequence shown here is derived from an EMBL/GenBank/DDBJ whole genome shotgun (WGS) entry which is preliminary data.</text>
</comment>
<dbReference type="PROSITE" id="PS01124">
    <property type="entry name" value="HTH_ARAC_FAMILY_2"/>
    <property type="match status" value="1"/>
</dbReference>
<dbReference type="PANTHER" id="PTHR43280">
    <property type="entry name" value="ARAC-FAMILY TRANSCRIPTIONAL REGULATOR"/>
    <property type="match status" value="1"/>
</dbReference>
<protein>
    <submittedName>
        <fullName evidence="5">Helix-turn-helix transcriptional regulator</fullName>
    </submittedName>
</protein>
<evidence type="ECO:0000256" key="2">
    <source>
        <dbReference type="ARBA" id="ARBA00023125"/>
    </source>
</evidence>
<dbReference type="PROSITE" id="PS00041">
    <property type="entry name" value="HTH_ARAC_FAMILY_1"/>
    <property type="match status" value="1"/>
</dbReference>
<reference evidence="5 6" key="1">
    <citation type="submission" date="2020-08" db="EMBL/GenBank/DDBJ databases">
        <authorList>
            <person name="Liu C."/>
            <person name="Sun Q."/>
        </authorList>
    </citation>
    <scope>NUCLEOTIDE SEQUENCE [LARGE SCALE GENOMIC DNA]</scope>
    <source>
        <strain evidence="5 6">NSJ-18</strain>
    </source>
</reference>
<dbReference type="InterPro" id="IPR018060">
    <property type="entry name" value="HTH_AraC"/>
</dbReference>
<dbReference type="EMBL" id="JACRWE010000001">
    <property type="protein sequence ID" value="MBC5995556.1"/>
    <property type="molecule type" value="Genomic_DNA"/>
</dbReference>
<name>A0ABR7JLS6_9FIRM</name>
<dbReference type="SUPFAM" id="SSF46689">
    <property type="entry name" value="Homeodomain-like"/>
    <property type="match status" value="2"/>
</dbReference>
<dbReference type="Pfam" id="PF12833">
    <property type="entry name" value="HTH_18"/>
    <property type="match status" value="1"/>
</dbReference>
<evidence type="ECO:0000259" key="4">
    <source>
        <dbReference type="PROSITE" id="PS01124"/>
    </source>
</evidence>
<keyword evidence="2" id="KW-0238">DNA-binding</keyword>